<evidence type="ECO:0000313" key="10">
    <source>
        <dbReference type="EMBL" id="MFD1696518.1"/>
    </source>
</evidence>
<reference evidence="11" key="1">
    <citation type="journal article" date="2019" name="Int. J. Syst. Evol. Microbiol.">
        <title>The Global Catalogue of Microorganisms (GCM) 10K type strain sequencing project: providing services to taxonomists for standard genome sequencing and annotation.</title>
        <authorList>
            <consortium name="The Broad Institute Genomics Platform"/>
            <consortium name="The Broad Institute Genome Sequencing Center for Infectious Disease"/>
            <person name="Wu L."/>
            <person name="Ma J."/>
        </authorList>
    </citation>
    <scope>NUCLEOTIDE SEQUENCE [LARGE SCALE GENOMIC DNA]</scope>
    <source>
        <strain evidence="11">JCM 3369</strain>
    </source>
</reference>
<keyword evidence="5 8" id="KW-0812">Transmembrane</keyword>
<dbReference type="InterPro" id="IPR036259">
    <property type="entry name" value="MFS_trans_sf"/>
</dbReference>
<comment type="similarity">
    <text evidence="2">Belongs to the major facilitator superfamily.</text>
</comment>
<keyword evidence="6 8" id="KW-1133">Transmembrane helix</keyword>
<evidence type="ECO:0000256" key="4">
    <source>
        <dbReference type="ARBA" id="ARBA00022475"/>
    </source>
</evidence>
<feature type="transmembrane region" description="Helical" evidence="8">
    <location>
        <begin position="381"/>
        <end position="402"/>
    </location>
</feature>
<dbReference type="PROSITE" id="PS50850">
    <property type="entry name" value="MFS"/>
    <property type="match status" value="1"/>
</dbReference>
<evidence type="ECO:0000256" key="2">
    <source>
        <dbReference type="ARBA" id="ARBA00008335"/>
    </source>
</evidence>
<proteinExistence type="inferred from homology"/>
<keyword evidence="11" id="KW-1185">Reference proteome</keyword>
<comment type="subcellular location">
    <subcellularLocation>
        <location evidence="1">Cell membrane</location>
        <topology evidence="1">Multi-pass membrane protein</topology>
    </subcellularLocation>
</comment>
<evidence type="ECO:0000256" key="1">
    <source>
        <dbReference type="ARBA" id="ARBA00004651"/>
    </source>
</evidence>
<dbReference type="SUPFAM" id="SSF103473">
    <property type="entry name" value="MFS general substrate transporter"/>
    <property type="match status" value="1"/>
</dbReference>
<feature type="transmembrane region" description="Helical" evidence="8">
    <location>
        <begin position="259"/>
        <end position="279"/>
    </location>
</feature>
<evidence type="ECO:0000256" key="7">
    <source>
        <dbReference type="ARBA" id="ARBA00023136"/>
    </source>
</evidence>
<dbReference type="Pfam" id="PF07690">
    <property type="entry name" value="MFS_1"/>
    <property type="match status" value="2"/>
</dbReference>
<dbReference type="Proteomes" id="UP001597327">
    <property type="component" value="Unassembled WGS sequence"/>
</dbReference>
<keyword evidence="3" id="KW-0813">Transport</keyword>
<dbReference type="EMBL" id="JBHUFA010000004">
    <property type="protein sequence ID" value="MFD1696518.1"/>
    <property type="molecule type" value="Genomic_DNA"/>
</dbReference>
<dbReference type="Gene3D" id="1.20.1250.20">
    <property type="entry name" value="MFS general substrate transporter like domains"/>
    <property type="match status" value="1"/>
</dbReference>
<accession>A0ABW4K0M3</accession>
<dbReference type="RefSeq" id="WP_149892620.1">
    <property type="nucleotide sequence ID" value="NZ_JBHUFA010000004.1"/>
</dbReference>
<feature type="transmembrane region" description="Helical" evidence="8">
    <location>
        <begin position="87"/>
        <end position="106"/>
    </location>
</feature>
<gene>
    <name evidence="10" type="ORF">ACFSC7_13405</name>
</gene>
<feature type="transmembrane region" description="Helical" evidence="8">
    <location>
        <begin position="178"/>
        <end position="202"/>
    </location>
</feature>
<feature type="transmembrane region" description="Helical" evidence="8">
    <location>
        <begin position="53"/>
        <end position="75"/>
    </location>
</feature>
<feature type="transmembrane region" description="Helical" evidence="8">
    <location>
        <begin position="291"/>
        <end position="310"/>
    </location>
</feature>
<organism evidence="10 11">
    <name type="scientific">Roseibium aestuarii</name>
    <dbReference type="NCBI Taxonomy" id="2600299"/>
    <lineage>
        <taxon>Bacteria</taxon>
        <taxon>Pseudomonadati</taxon>
        <taxon>Pseudomonadota</taxon>
        <taxon>Alphaproteobacteria</taxon>
        <taxon>Hyphomicrobiales</taxon>
        <taxon>Stappiaceae</taxon>
        <taxon>Roseibium</taxon>
    </lineage>
</organism>
<sequence>MRPVPPSETTVSRPLSQPEAAKLGAGTDIGATASAPAAAQAGIRRGTGEFTRVGLAMFMAGFATFSLIYCVQPLLPDFRGTYGVNAATASLALSVTTGFLALSILVSGALSQGVSRRGLMTVSMVLASACNLMAATVDGWEGLLVARALEGLVLGGVPAVAMAYLAEEIDHGSLGKAMGIYIGGTAFGAMVGRVAMGIVSAYTSWQTAMLMQGAVCLAGAVLFFVLLPPSRAFTPRRSSLSHHLALWGGHLKNGALRRLYLLGFLLTSVFTTVFNYSTFRLSDAPYDLGRTAVSMIFLTYGLGTISSSVAGSFTDRVGRRPVLASGFAMLGLGVLLTLSANLVVMIAGISLVSIGFFVGHAAASGAVGVHAQGAKGHASSLYLLFYYMGASLTGFVGGWFWIHGGWAAVSVLTGLCAALGLVFALLPLKAPRTDRAGA</sequence>
<dbReference type="PANTHER" id="PTHR43271">
    <property type="entry name" value="BLL2771 PROTEIN"/>
    <property type="match status" value="1"/>
</dbReference>
<evidence type="ECO:0000256" key="8">
    <source>
        <dbReference type="SAM" id="Phobius"/>
    </source>
</evidence>
<keyword evidence="4" id="KW-1003">Cell membrane</keyword>
<name>A0ABW4K0M3_9HYPH</name>
<feature type="transmembrane region" description="Helical" evidence="8">
    <location>
        <begin position="322"/>
        <end position="340"/>
    </location>
</feature>
<evidence type="ECO:0000256" key="3">
    <source>
        <dbReference type="ARBA" id="ARBA00022448"/>
    </source>
</evidence>
<keyword evidence="7 8" id="KW-0472">Membrane</keyword>
<feature type="transmembrane region" description="Helical" evidence="8">
    <location>
        <begin position="346"/>
        <end position="369"/>
    </location>
</feature>
<feature type="transmembrane region" description="Helical" evidence="8">
    <location>
        <begin position="118"/>
        <end position="137"/>
    </location>
</feature>
<feature type="transmembrane region" description="Helical" evidence="8">
    <location>
        <begin position="408"/>
        <end position="428"/>
    </location>
</feature>
<dbReference type="CDD" id="cd17324">
    <property type="entry name" value="MFS_NepI_like"/>
    <property type="match status" value="1"/>
</dbReference>
<dbReference type="InterPro" id="IPR011701">
    <property type="entry name" value="MFS"/>
</dbReference>
<feature type="domain" description="Major facilitator superfamily (MFS) profile" evidence="9">
    <location>
        <begin position="49"/>
        <end position="432"/>
    </location>
</feature>
<feature type="transmembrane region" description="Helical" evidence="8">
    <location>
        <begin position="208"/>
        <end position="227"/>
    </location>
</feature>
<evidence type="ECO:0000256" key="6">
    <source>
        <dbReference type="ARBA" id="ARBA00022989"/>
    </source>
</evidence>
<protein>
    <submittedName>
        <fullName evidence="10">MFS transporter</fullName>
    </submittedName>
</protein>
<feature type="transmembrane region" description="Helical" evidence="8">
    <location>
        <begin position="143"/>
        <end position="166"/>
    </location>
</feature>
<evidence type="ECO:0000256" key="5">
    <source>
        <dbReference type="ARBA" id="ARBA00022692"/>
    </source>
</evidence>
<evidence type="ECO:0000259" key="9">
    <source>
        <dbReference type="PROSITE" id="PS50850"/>
    </source>
</evidence>
<evidence type="ECO:0000313" key="11">
    <source>
        <dbReference type="Proteomes" id="UP001597327"/>
    </source>
</evidence>
<comment type="caution">
    <text evidence="10">The sequence shown here is derived from an EMBL/GenBank/DDBJ whole genome shotgun (WGS) entry which is preliminary data.</text>
</comment>
<dbReference type="InterPro" id="IPR020846">
    <property type="entry name" value="MFS_dom"/>
</dbReference>
<dbReference type="PANTHER" id="PTHR43271:SF1">
    <property type="entry name" value="INNER MEMBRANE TRANSPORT PROTEIN YNFM"/>
    <property type="match status" value="1"/>
</dbReference>